<dbReference type="InterPro" id="IPR002347">
    <property type="entry name" value="SDR_fam"/>
</dbReference>
<name>A0A0J1BIS0_RHOIS</name>
<dbReference type="SUPFAM" id="SSF51735">
    <property type="entry name" value="NAD(P)-binding Rossmann-fold domains"/>
    <property type="match status" value="1"/>
</dbReference>
<evidence type="ECO:0000256" key="1">
    <source>
        <dbReference type="ARBA" id="ARBA00006484"/>
    </source>
</evidence>
<dbReference type="InterPro" id="IPR050259">
    <property type="entry name" value="SDR"/>
</dbReference>
<sequence length="262" mass="28187">MDLRLNEKTALITASSGGIGMAIAKRIAADGATTIINARSEASVEKAIGEIRQELPDAKLVSLVADNGTTDGIAKTIEEHPQVDILINNLGIFEAVDFFDLTDDQWNEIFEINVMSGVRLARHYLKQMLDQNSGRIVFISSESGLVPSPEMPHYAMTKTAQLALSRSLAQLTQGTQVTVNSVLPGSTATPGVREFVGKLFPELPFEAAEKRFMEENRPTSLIQRLIEPEEIANLVAFVASPLSSAINGAALRSDGGIVPTIA</sequence>
<dbReference type="InterPro" id="IPR036291">
    <property type="entry name" value="NAD(P)-bd_dom_sf"/>
</dbReference>
<dbReference type="PANTHER" id="PTHR42879">
    <property type="entry name" value="3-OXOACYL-(ACYL-CARRIER-PROTEIN) REDUCTASE"/>
    <property type="match status" value="1"/>
</dbReference>
<accession>A0A0J1BIS0</accession>
<dbReference type="PATRIC" id="fig|595434.4.peg.1569"/>
<keyword evidence="3" id="KW-0560">Oxidoreductase</keyword>
<keyword evidence="4" id="KW-1185">Reference proteome</keyword>
<dbReference type="PRINTS" id="PR00081">
    <property type="entry name" value="GDHRDH"/>
</dbReference>
<dbReference type="GO" id="GO:0004316">
    <property type="term" value="F:3-oxoacyl-[acyl-carrier-protein] reductase (NADPH) activity"/>
    <property type="evidence" value="ECO:0007669"/>
    <property type="project" value="UniProtKB-EC"/>
</dbReference>
<comment type="caution">
    <text evidence="3">The sequence shown here is derived from an EMBL/GenBank/DDBJ whole genome shotgun (WGS) entry which is preliminary data.</text>
</comment>
<dbReference type="Proteomes" id="UP000036367">
    <property type="component" value="Unassembled WGS sequence"/>
</dbReference>
<evidence type="ECO:0000256" key="2">
    <source>
        <dbReference type="RuleBase" id="RU000363"/>
    </source>
</evidence>
<organism evidence="3 4">
    <name type="scientific">Rhodopirellula islandica</name>
    <dbReference type="NCBI Taxonomy" id="595434"/>
    <lineage>
        <taxon>Bacteria</taxon>
        <taxon>Pseudomonadati</taxon>
        <taxon>Planctomycetota</taxon>
        <taxon>Planctomycetia</taxon>
        <taxon>Pirellulales</taxon>
        <taxon>Pirellulaceae</taxon>
        <taxon>Rhodopirellula</taxon>
    </lineage>
</organism>
<gene>
    <name evidence="3" type="ORF">RISK_001643</name>
</gene>
<reference evidence="3" key="1">
    <citation type="submission" date="2015-05" db="EMBL/GenBank/DDBJ databases">
        <title>Permanent draft genome of Rhodopirellula islandicus K833.</title>
        <authorList>
            <person name="Kizina J."/>
            <person name="Richter M."/>
            <person name="Glockner F.O."/>
            <person name="Harder J."/>
        </authorList>
    </citation>
    <scope>NUCLEOTIDE SEQUENCE [LARGE SCALE GENOMIC DNA]</scope>
    <source>
        <strain evidence="3">K833</strain>
    </source>
</reference>
<evidence type="ECO:0000313" key="3">
    <source>
        <dbReference type="EMBL" id="KLU06432.1"/>
    </source>
</evidence>
<protein>
    <submittedName>
        <fullName evidence="3">3-oxoacyl-[acyl-carrier protein] reductase</fullName>
        <ecNumber evidence="3">1.1.1.100</ecNumber>
    </submittedName>
</protein>
<dbReference type="EMBL" id="LECT01000015">
    <property type="protein sequence ID" value="KLU06432.1"/>
    <property type="molecule type" value="Genomic_DNA"/>
</dbReference>
<dbReference type="EC" id="1.1.1.100" evidence="3"/>
<dbReference type="FunFam" id="3.40.50.720:FF:000084">
    <property type="entry name" value="Short-chain dehydrogenase reductase"/>
    <property type="match status" value="1"/>
</dbReference>
<dbReference type="CDD" id="cd05233">
    <property type="entry name" value="SDR_c"/>
    <property type="match status" value="1"/>
</dbReference>
<dbReference type="RefSeq" id="WP_047813477.1">
    <property type="nucleotide sequence ID" value="NZ_LECT01000015.1"/>
</dbReference>
<dbReference type="AlphaFoldDB" id="A0A0J1BIS0"/>
<proteinExistence type="inferred from homology"/>
<dbReference type="OrthoDB" id="9804774at2"/>
<dbReference type="Gene3D" id="3.40.50.720">
    <property type="entry name" value="NAD(P)-binding Rossmann-like Domain"/>
    <property type="match status" value="1"/>
</dbReference>
<comment type="similarity">
    <text evidence="1 2">Belongs to the short-chain dehydrogenases/reductases (SDR) family.</text>
</comment>
<dbReference type="STRING" id="595434.RISK_001643"/>
<dbReference type="PRINTS" id="PR00080">
    <property type="entry name" value="SDRFAMILY"/>
</dbReference>
<dbReference type="PANTHER" id="PTHR42879:SF2">
    <property type="entry name" value="3-OXOACYL-[ACYL-CARRIER-PROTEIN] REDUCTASE FABG"/>
    <property type="match status" value="1"/>
</dbReference>
<dbReference type="Pfam" id="PF00106">
    <property type="entry name" value="adh_short"/>
    <property type="match status" value="1"/>
</dbReference>
<evidence type="ECO:0000313" key="4">
    <source>
        <dbReference type="Proteomes" id="UP000036367"/>
    </source>
</evidence>